<sequence length="99" mass="11064">MAARPPALRPTSLCVPTAAPLNHPGSIRPIDQKRSSRLNRFTPDMLRSKRAKVLTVGQKTPKAFGVHRTAKLHTMWTDFKRPDCRAASLNLRSATTSRF</sequence>
<evidence type="ECO:0000313" key="2">
    <source>
        <dbReference type="EMBL" id="GBP92992.1"/>
    </source>
</evidence>
<organism evidence="2 3">
    <name type="scientific">Eumeta variegata</name>
    <name type="common">Bagworm moth</name>
    <name type="synonym">Eumeta japonica</name>
    <dbReference type="NCBI Taxonomy" id="151549"/>
    <lineage>
        <taxon>Eukaryota</taxon>
        <taxon>Metazoa</taxon>
        <taxon>Ecdysozoa</taxon>
        <taxon>Arthropoda</taxon>
        <taxon>Hexapoda</taxon>
        <taxon>Insecta</taxon>
        <taxon>Pterygota</taxon>
        <taxon>Neoptera</taxon>
        <taxon>Endopterygota</taxon>
        <taxon>Lepidoptera</taxon>
        <taxon>Glossata</taxon>
        <taxon>Ditrysia</taxon>
        <taxon>Tineoidea</taxon>
        <taxon>Psychidae</taxon>
        <taxon>Oiketicinae</taxon>
        <taxon>Eumeta</taxon>
    </lineage>
</organism>
<dbReference type="EMBL" id="BGZK01002330">
    <property type="protein sequence ID" value="GBP92992.1"/>
    <property type="molecule type" value="Genomic_DNA"/>
</dbReference>
<name>A0A4C1ZZQ8_EUMVA</name>
<comment type="caution">
    <text evidence="2">The sequence shown here is derived from an EMBL/GenBank/DDBJ whole genome shotgun (WGS) entry which is preliminary data.</text>
</comment>
<dbReference type="Proteomes" id="UP000299102">
    <property type="component" value="Unassembled WGS sequence"/>
</dbReference>
<evidence type="ECO:0000256" key="1">
    <source>
        <dbReference type="SAM" id="MobiDB-lite"/>
    </source>
</evidence>
<dbReference type="AlphaFoldDB" id="A0A4C1ZZQ8"/>
<evidence type="ECO:0000313" key="3">
    <source>
        <dbReference type="Proteomes" id="UP000299102"/>
    </source>
</evidence>
<gene>
    <name evidence="2" type="ORF">EVAR_63636_1</name>
</gene>
<feature type="region of interest" description="Disordered" evidence="1">
    <location>
        <begin position="1"/>
        <end position="34"/>
    </location>
</feature>
<reference evidence="2 3" key="1">
    <citation type="journal article" date="2019" name="Commun. Biol.">
        <title>The bagworm genome reveals a unique fibroin gene that provides high tensile strength.</title>
        <authorList>
            <person name="Kono N."/>
            <person name="Nakamura H."/>
            <person name="Ohtoshi R."/>
            <person name="Tomita M."/>
            <person name="Numata K."/>
            <person name="Arakawa K."/>
        </authorList>
    </citation>
    <scope>NUCLEOTIDE SEQUENCE [LARGE SCALE GENOMIC DNA]</scope>
</reference>
<proteinExistence type="predicted"/>
<accession>A0A4C1ZZQ8</accession>
<keyword evidence="3" id="KW-1185">Reference proteome</keyword>
<protein>
    <submittedName>
        <fullName evidence="2">Uncharacterized protein</fullName>
    </submittedName>
</protein>